<dbReference type="SUPFAM" id="SSF48371">
    <property type="entry name" value="ARM repeat"/>
    <property type="match status" value="1"/>
</dbReference>
<protein>
    <submittedName>
        <fullName evidence="2">Uncharacterized protein</fullName>
    </submittedName>
</protein>
<gene>
    <name evidence="2" type="ORF">TVAG_066040</name>
</gene>
<sequence length="251" mass="28843">MDGDYKDEPPTPPDLKTDDEESNELLVSDFDTEEDLEIIFSNTMDEQLYSLVQIIKCLDERLTNHQNLEDNEIELILHIEQDQSLELSLFSLEILNTYLSDNKKETNPFFSDEICDTLQTIIENSHEMEKIYASLKCANSMTQGQGQNHFKLNFDFILLVVSRGFEIVMTEGLDYIHNDNIQICCLSILSKLANIQFPNEAVEAFGTKIVPYLKNCLDNDATCTITIELITTLIQKNLIKWLKSLIIQSFL</sequence>
<evidence type="ECO:0000313" key="2">
    <source>
        <dbReference type="EMBL" id="EAY06347.1"/>
    </source>
</evidence>
<accession>A2EM08</accession>
<evidence type="ECO:0000313" key="3">
    <source>
        <dbReference type="Proteomes" id="UP000001542"/>
    </source>
</evidence>
<reference evidence="2" key="1">
    <citation type="submission" date="2006-10" db="EMBL/GenBank/DDBJ databases">
        <authorList>
            <person name="Amadeo P."/>
            <person name="Zhao Q."/>
            <person name="Wortman J."/>
            <person name="Fraser-Liggett C."/>
            <person name="Carlton J."/>
        </authorList>
    </citation>
    <scope>NUCLEOTIDE SEQUENCE</scope>
    <source>
        <strain evidence="2">G3</strain>
    </source>
</reference>
<dbReference type="VEuPathDB" id="TrichDB:TVAG_066040"/>
<name>A2EM08_TRIV3</name>
<organism evidence="2 3">
    <name type="scientific">Trichomonas vaginalis (strain ATCC PRA-98 / G3)</name>
    <dbReference type="NCBI Taxonomy" id="412133"/>
    <lineage>
        <taxon>Eukaryota</taxon>
        <taxon>Metamonada</taxon>
        <taxon>Parabasalia</taxon>
        <taxon>Trichomonadida</taxon>
        <taxon>Trichomonadidae</taxon>
        <taxon>Trichomonas</taxon>
    </lineage>
</organism>
<proteinExistence type="predicted"/>
<reference evidence="2" key="2">
    <citation type="journal article" date="2007" name="Science">
        <title>Draft genome sequence of the sexually transmitted pathogen Trichomonas vaginalis.</title>
        <authorList>
            <person name="Carlton J.M."/>
            <person name="Hirt R.P."/>
            <person name="Silva J.C."/>
            <person name="Delcher A.L."/>
            <person name="Schatz M."/>
            <person name="Zhao Q."/>
            <person name="Wortman J.R."/>
            <person name="Bidwell S.L."/>
            <person name="Alsmark U.C.M."/>
            <person name="Besteiro S."/>
            <person name="Sicheritz-Ponten T."/>
            <person name="Noel C.J."/>
            <person name="Dacks J.B."/>
            <person name="Foster P.G."/>
            <person name="Simillion C."/>
            <person name="Van de Peer Y."/>
            <person name="Miranda-Saavedra D."/>
            <person name="Barton G.J."/>
            <person name="Westrop G.D."/>
            <person name="Mueller S."/>
            <person name="Dessi D."/>
            <person name="Fiori P.L."/>
            <person name="Ren Q."/>
            <person name="Paulsen I."/>
            <person name="Zhang H."/>
            <person name="Bastida-Corcuera F.D."/>
            <person name="Simoes-Barbosa A."/>
            <person name="Brown M.T."/>
            <person name="Hayes R.D."/>
            <person name="Mukherjee M."/>
            <person name="Okumura C.Y."/>
            <person name="Schneider R."/>
            <person name="Smith A.J."/>
            <person name="Vanacova S."/>
            <person name="Villalvazo M."/>
            <person name="Haas B.J."/>
            <person name="Pertea M."/>
            <person name="Feldblyum T.V."/>
            <person name="Utterback T.R."/>
            <person name="Shu C.L."/>
            <person name="Osoegawa K."/>
            <person name="de Jong P.J."/>
            <person name="Hrdy I."/>
            <person name="Horvathova L."/>
            <person name="Zubacova Z."/>
            <person name="Dolezal P."/>
            <person name="Malik S.B."/>
            <person name="Logsdon J.M. Jr."/>
            <person name="Henze K."/>
            <person name="Gupta A."/>
            <person name="Wang C.C."/>
            <person name="Dunne R.L."/>
            <person name="Upcroft J.A."/>
            <person name="Upcroft P."/>
            <person name="White O."/>
            <person name="Salzberg S.L."/>
            <person name="Tang P."/>
            <person name="Chiu C.-H."/>
            <person name="Lee Y.-S."/>
            <person name="Embley T.M."/>
            <person name="Coombs G.H."/>
            <person name="Mottram J.C."/>
            <person name="Tachezy J."/>
            <person name="Fraser-Liggett C.M."/>
            <person name="Johnson P.J."/>
        </authorList>
    </citation>
    <scope>NUCLEOTIDE SEQUENCE [LARGE SCALE GENOMIC DNA]</scope>
    <source>
        <strain evidence="2">G3</strain>
    </source>
</reference>
<dbReference type="EMBL" id="DS113426">
    <property type="protein sequence ID" value="EAY06347.1"/>
    <property type="molecule type" value="Genomic_DNA"/>
</dbReference>
<feature type="region of interest" description="Disordered" evidence="1">
    <location>
        <begin position="1"/>
        <end position="22"/>
    </location>
</feature>
<keyword evidence="3" id="KW-1185">Reference proteome</keyword>
<dbReference type="Proteomes" id="UP000001542">
    <property type="component" value="Unassembled WGS sequence"/>
</dbReference>
<dbReference type="InterPro" id="IPR016024">
    <property type="entry name" value="ARM-type_fold"/>
</dbReference>
<dbReference type="AlphaFoldDB" id="A2EM08"/>
<dbReference type="InParanoid" id="A2EM08"/>
<dbReference type="KEGG" id="tva:4764222"/>
<evidence type="ECO:0000256" key="1">
    <source>
        <dbReference type="SAM" id="MobiDB-lite"/>
    </source>
</evidence>
<dbReference type="VEuPathDB" id="TrichDB:TVAGG3_0989010"/>
<dbReference type="RefSeq" id="XP_001318570.1">
    <property type="nucleotide sequence ID" value="XM_001318535.1"/>
</dbReference>